<keyword evidence="3" id="KW-1185">Reference proteome</keyword>
<name>A0A4Q0P721_9FLAO</name>
<accession>A0A4Q0P721</accession>
<organism evidence="2 3">
    <name type="scientific">Leeuwenhoekiella aequorea</name>
    <dbReference type="NCBI Taxonomy" id="283736"/>
    <lineage>
        <taxon>Bacteria</taxon>
        <taxon>Pseudomonadati</taxon>
        <taxon>Bacteroidota</taxon>
        <taxon>Flavobacteriia</taxon>
        <taxon>Flavobacteriales</taxon>
        <taxon>Flavobacteriaceae</taxon>
        <taxon>Leeuwenhoekiella</taxon>
    </lineage>
</organism>
<sequence length="105" mass="12939">MRTFRSDNFNELKARFEEIKEEFDKGNDDHEQIYDLEERLNHFEYSGEAQRRWQELEALKRNIKNFKEEESFYNAEAELDHMFPDRHDEDFDEDSMSWDSVFGDE</sequence>
<feature type="region of interest" description="Disordered" evidence="1">
    <location>
        <begin position="85"/>
        <end position="105"/>
    </location>
</feature>
<proteinExistence type="predicted"/>
<dbReference type="Proteomes" id="UP000289238">
    <property type="component" value="Unassembled WGS sequence"/>
</dbReference>
<gene>
    <name evidence="2" type="ORF">DSM00_1990</name>
</gene>
<evidence type="ECO:0000256" key="1">
    <source>
        <dbReference type="SAM" id="MobiDB-lite"/>
    </source>
</evidence>
<evidence type="ECO:0000313" key="3">
    <source>
        <dbReference type="Proteomes" id="UP000289238"/>
    </source>
</evidence>
<reference evidence="2 3" key="1">
    <citation type="submission" date="2018-07" db="EMBL/GenBank/DDBJ databases">
        <title>Leeuwenhoekiella genomics.</title>
        <authorList>
            <person name="Tahon G."/>
            <person name="Willems A."/>
        </authorList>
    </citation>
    <scope>NUCLEOTIDE SEQUENCE [LARGE SCALE GENOMIC DNA]</scope>
    <source>
        <strain evidence="2 3">LMG 22550</strain>
    </source>
</reference>
<comment type="caution">
    <text evidence="2">The sequence shown here is derived from an EMBL/GenBank/DDBJ whole genome shotgun (WGS) entry which is preliminary data.</text>
</comment>
<evidence type="ECO:0000313" key="2">
    <source>
        <dbReference type="EMBL" id="RXG21926.1"/>
    </source>
</evidence>
<feature type="compositionally biased region" description="Acidic residues" evidence="1">
    <location>
        <begin position="90"/>
        <end position="105"/>
    </location>
</feature>
<dbReference type="EMBL" id="QOVM01000004">
    <property type="protein sequence ID" value="RXG21926.1"/>
    <property type="molecule type" value="Genomic_DNA"/>
</dbReference>
<dbReference type="RefSeq" id="WP_128757839.1">
    <property type="nucleotide sequence ID" value="NZ_QOVM01000004.1"/>
</dbReference>
<dbReference type="AlphaFoldDB" id="A0A4Q0P721"/>
<dbReference type="OrthoDB" id="1452939at2"/>
<protein>
    <submittedName>
        <fullName evidence="2">Uncharacterized protein</fullName>
    </submittedName>
</protein>